<evidence type="ECO:0000313" key="1">
    <source>
        <dbReference type="EMBL" id="EPS72973.1"/>
    </source>
</evidence>
<comment type="caution">
    <text evidence="1">The sequence shown here is derived from an EMBL/GenBank/DDBJ whole genome shotgun (WGS) entry which is preliminary data.</text>
</comment>
<proteinExistence type="predicted"/>
<keyword evidence="2" id="KW-1185">Reference proteome</keyword>
<dbReference type="AlphaFoldDB" id="S8EAR4"/>
<gene>
    <name evidence="1" type="ORF">M569_01786</name>
</gene>
<protein>
    <submittedName>
        <fullName evidence="1">Uncharacterized protein</fullName>
    </submittedName>
</protein>
<dbReference type="EMBL" id="AUSU01000620">
    <property type="protein sequence ID" value="EPS72973.1"/>
    <property type="molecule type" value="Genomic_DNA"/>
</dbReference>
<accession>S8EAR4</accession>
<reference evidence="1 2" key="1">
    <citation type="journal article" date="2013" name="BMC Genomics">
        <title>The miniature genome of a carnivorous plant Genlisea aurea contains a low number of genes and short non-coding sequences.</title>
        <authorList>
            <person name="Leushkin E.V."/>
            <person name="Sutormin R.A."/>
            <person name="Nabieva E.R."/>
            <person name="Penin A.A."/>
            <person name="Kondrashov A.S."/>
            <person name="Logacheva M.D."/>
        </authorList>
    </citation>
    <scope>NUCLEOTIDE SEQUENCE [LARGE SCALE GENOMIC DNA]</scope>
</reference>
<organism evidence="1 2">
    <name type="scientific">Genlisea aurea</name>
    <dbReference type="NCBI Taxonomy" id="192259"/>
    <lineage>
        <taxon>Eukaryota</taxon>
        <taxon>Viridiplantae</taxon>
        <taxon>Streptophyta</taxon>
        <taxon>Embryophyta</taxon>
        <taxon>Tracheophyta</taxon>
        <taxon>Spermatophyta</taxon>
        <taxon>Magnoliopsida</taxon>
        <taxon>eudicotyledons</taxon>
        <taxon>Gunneridae</taxon>
        <taxon>Pentapetalae</taxon>
        <taxon>asterids</taxon>
        <taxon>lamiids</taxon>
        <taxon>Lamiales</taxon>
        <taxon>Lentibulariaceae</taxon>
        <taxon>Genlisea</taxon>
    </lineage>
</organism>
<dbReference type="Proteomes" id="UP000015453">
    <property type="component" value="Unassembled WGS sequence"/>
</dbReference>
<evidence type="ECO:0000313" key="2">
    <source>
        <dbReference type="Proteomes" id="UP000015453"/>
    </source>
</evidence>
<name>S8EAR4_9LAMI</name>
<sequence>MYTGDDSAASDALELRRIDSTSEICMCARMTAFIMRIDESDGYETVRSLEDILCCLAE</sequence>